<dbReference type="PANTHER" id="PTHR35024">
    <property type="entry name" value="HYPOTHETICAL CYTOSOLIC PROTEIN"/>
    <property type="match status" value="1"/>
</dbReference>
<accession>A0A917NJL1</accession>
<dbReference type="RefSeq" id="WP_188881923.1">
    <property type="nucleotide sequence ID" value="NZ_BMOY01000017.1"/>
</dbReference>
<evidence type="ECO:0000313" key="2">
    <source>
        <dbReference type="EMBL" id="GGJ05362.1"/>
    </source>
</evidence>
<dbReference type="AlphaFoldDB" id="A0A917NJL1"/>
<dbReference type="Pfam" id="PF04519">
    <property type="entry name" value="Bactofilin"/>
    <property type="match status" value="1"/>
</dbReference>
<comment type="caution">
    <text evidence="2">The sequence shown here is derived from an EMBL/GenBank/DDBJ whole genome shotgun (WGS) entry which is preliminary data.</text>
</comment>
<name>A0A917NJL1_9BACL</name>
<organism evidence="2 3">
    <name type="scientific">Alicyclobacillus cellulosilyticus</name>
    <dbReference type="NCBI Taxonomy" id="1003997"/>
    <lineage>
        <taxon>Bacteria</taxon>
        <taxon>Bacillati</taxon>
        <taxon>Bacillota</taxon>
        <taxon>Bacilli</taxon>
        <taxon>Bacillales</taxon>
        <taxon>Alicyclobacillaceae</taxon>
        <taxon>Alicyclobacillus</taxon>
    </lineage>
</organism>
<comment type="similarity">
    <text evidence="1">Belongs to the bactofilin family.</text>
</comment>
<dbReference type="Proteomes" id="UP000637695">
    <property type="component" value="Unassembled WGS sequence"/>
</dbReference>
<evidence type="ECO:0000313" key="3">
    <source>
        <dbReference type="Proteomes" id="UP000637695"/>
    </source>
</evidence>
<evidence type="ECO:0000256" key="1">
    <source>
        <dbReference type="ARBA" id="ARBA00044755"/>
    </source>
</evidence>
<gene>
    <name evidence="2" type="ORF">GCM10010885_13070</name>
</gene>
<sequence>MTSGRNVRLSGWGQLAGGAYEDVSIDGMAVIRGDVQCNQLAVSGKCHVRGRVRAERVHIEGKCEVRGDVEAKHITVSGWLTVNGNLAADRLEGRGLLRVDGLVNADDLELHGPGRIREIGGGRVYIASERPRWLSFLPGGMRADSIEGDDVYLRGVTARLVRGGVVHADSGCRLDRVEYRHALHRAPDAVIREAEQA</sequence>
<protein>
    <recommendedName>
        <fullName evidence="4">Cytoskeletal protein CcmA (Bactofilin family)</fullName>
    </recommendedName>
</protein>
<dbReference type="InterPro" id="IPR007607">
    <property type="entry name" value="BacA/B"/>
</dbReference>
<proteinExistence type="inferred from homology"/>
<evidence type="ECO:0008006" key="4">
    <source>
        <dbReference type="Google" id="ProtNLM"/>
    </source>
</evidence>
<dbReference type="EMBL" id="BMOY01000017">
    <property type="protein sequence ID" value="GGJ05362.1"/>
    <property type="molecule type" value="Genomic_DNA"/>
</dbReference>
<keyword evidence="3" id="KW-1185">Reference proteome</keyword>
<reference evidence="2" key="1">
    <citation type="journal article" date="2014" name="Int. J. Syst. Evol. Microbiol.">
        <title>Complete genome sequence of Corynebacterium casei LMG S-19264T (=DSM 44701T), isolated from a smear-ripened cheese.</title>
        <authorList>
            <consortium name="US DOE Joint Genome Institute (JGI-PGF)"/>
            <person name="Walter F."/>
            <person name="Albersmeier A."/>
            <person name="Kalinowski J."/>
            <person name="Ruckert C."/>
        </authorList>
    </citation>
    <scope>NUCLEOTIDE SEQUENCE</scope>
    <source>
        <strain evidence="2">JCM 18487</strain>
    </source>
</reference>
<dbReference type="PANTHER" id="PTHR35024:SF4">
    <property type="entry name" value="POLYMER-FORMING CYTOSKELETAL PROTEIN"/>
    <property type="match status" value="1"/>
</dbReference>
<reference evidence="2" key="2">
    <citation type="submission" date="2020-09" db="EMBL/GenBank/DDBJ databases">
        <authorList>
            <person name="Sun Q."/>
            <person name="Ohkuma M."/>
        </authorList>
    </citation>
    <scope>NUCLEOTIDE SEQUENCE</scope>
    <source>
        <strain evidence="2">JCM 18487</strain>
    </source>
</reference>